<proteinExistence type="predicted"/>
<dbReference type="Proteomes" id="UP000245735">
    <property type="component" value="Unassembled WGS sequence"/>
</dbReference>
<evidence type="ECO:0000313" key="2">
    <source>
        <dbReference type="EMBL" id="MRG89901.1"/>
    </source>
</evidence>
<dbReference type="Proteomes" id="UP000194219">
    <property type="component" value="Unassembled WGS sequence"/>
</dbReference>
<feature type="domain" description="DUF6877" evidence="1">
    <location>
        <begin position="5"/>
        <end position="56"/>
    </location>
</feature>
<comment type="caution">
    <text evidence="3">The sequence shown here is derived from an EMBL/GenBank/DDBJ whole genome shotgun (WGS) entry which is preliminary data.</text>
</comment>
<dbReference type="InterPro" id="IPR049242">
    <property type="entry name" value="DUF6877"/>
</dbReference>
<evidence type="ECO:0000313" key="5">
    <source>
        <dbReference type="Proteomes" id="UP000194219"/>
    </source>
</evidence>
<protein>
    <recommendedName>
        <fullName evidence="1">DUF6877 domain-containing protein</fullName>
    </recommendedName>
</protein>
<sequence>MKDGMERINQLLDEYDFPLNAIQMVRERLGDWFISGGKPTDGYVWQQARYLENLIRYGLAERKAVIE</sequence>
<dbReference type="AlphaFoldDB" id="A0A1B7LSK6"/>
<reference evidence="2 6" key="4">
    <citation type="submission" date="2019-11" db="EMBL/GenBank/DDBJ databases">
        <title>Draft genome sequence of 12 host-associated Lactobacillus reuteri rodent strains.</title>
        <authorList>
            <person name="Zhang S."/>
            <person name="Ozcam M."/>
            <person name="Van Pijkeren J.P."/>
        </authorList>
    </citation>
    <scope>NUCLEOTIDE SEQUENCE [LARGE SCALE GENOMIC DNA]</scope>
    <source>
        <strain evidence="2 6">N4I</strain>
    </source>
</reference>
<evidence type="ECO:0000259" key="1">
    <source>
        <dbReference type="Pfam" id="PF21793"/>
    </source>
</evidence>
<reference evidence="4" key="2">
    <citation type="journal article" date="2018" name="Front. Microbiol.">
        <title>Comparative Genomics of the Herbivore Gut Symbiont Lactobacillus reuteri Reveals Genetic Diversity and Lifestyle Adaptation.</title>
        <authorList>
            <person name="Zhao J."/>
        </authorList>
    </citation>
    <scope>NUCLEOTIDE SEQUENCE</scope>
    <source>
        <strain evidence="4">LR9</strain>
    </source>
</reference>
<dbReference type="EMBL" id="MIMV01000166">
    <property type="protein sequence ID" value="OTA86963.1"/>
    <property type="molecule type" value="Genomic_DNA"/>
</dbReference>
<organism evidence="3 5">
    <name type="scientific">Limosilactobacillus reuteri</name>
    <name type="common">Lactobacillus reuteri</name>
    <dbReference type="NCBI Taxonomy" id="1598"/>
    <lineage>
        <taxon>Bacteria</taxon>
        <taxon>Bacillati</taxon>
        <taxon>Bacillota</taxon>
        <taxon>Bacilli</taxon>
        <taxon>Lactobacillales</taxon>
        <taxon>Lactobacillaceae</taxon>
        <taxon>Limosilactobacillus</taxon>
    </lineage>
</organism>
<dbReference type="Proteomes" id="UP000460207">
    <property type="component" value="Unassembled WGS sequence"/>
</dbReference>
<dbReference type="Pfam" id="PF21793">
    <property type="entry name" value="DUF6877"/>
    <property type="match status" value="1"/>
</dbReference>
<gene>
    <name evidence="3" type="ORF">BHL83_04915</name>
    <name evidence="4" type="ORF">DKZ35_11495</name>
    <name evidence="2" type="ORF">GIX76_07880</name>
</gene>
<dbReference type="EMBL" id="WJND01000012">
    <property type="protein sequence ID" value="MRG89901.1"/>
    <property type="molecule type" value="Genomic_DNA"/>
</dbReference>
<reference evidence="3 5" key="1">
    <citation type="submission" date="2016-09" db="EMBL/GenBank/DDBJ databases">
        <title>Lactobacillus reuteri KLR3006, genome sequencing and assembly.</title>
        <authorList>
            <person name="Lee J.-Y."/>
            <person name="Kim E.B."/>
            <person name="Choi Y.-J."/>
        </authorList>
    </citation>
    <scope>NUCLEOTIDE SEQUENCE [LARGE SCALE GENOMIC DNA]</scope>
    <source>
        <strain evidence="3 5">KLR3006</strain>
    </source>
</reference>
<accession>A0A1B7LSK6</accession>
<evidence type="ECO:0000313" key="6">
    <source>
        <dbReference type="Proteomes" id="UP000460207"/>
    </source>
</evidence>
<evidence type="ECO:0000313" key="4">
    <source>
        <dbReference type="EMBL" id="PWT36243.1"/>
    </source>
</evidence>
<name>A0A1B7LSK6_LIMRT</name>
<dbReference type="RefSeq" id="WP_003668042.1">
    <property type="nucleotide sequence ID" value="NZ_CALNWZ010000014.1"/>
</dbReference>
<dbReference type="EMBL" id="QGHV01000135">
    <property type="protein sequence ID" value="PWT36243.1"/>
    <property type="molecule type" value="Genomic_DNA"/>
</dbReference>
<reference evidence="4" key="3">
    <citation type="submission" date="2018-05" db="EMBL/GenBank/DDBJ databases">
        <authorList>
            <person name="Peng X.Y."/>
            <person name="Xu Y.F."/>
            <person name="Luo D."/>
            <person name="Yu J."/>
            <person name="Gu J.Y."/>
        </authorList>
    </citation>
    <scope>NUCLEOTIDE SEQUENCE</scope>
    <source>
        <strain evidence="4">LR9</strain>
    </source>
</reference>
<evidence type="ECO:0000313" key="3">
    <source>
        <dbReference type="EMBL" id="OTA86963.1"/>
    </source>
</evidence>